<sequence length="332" mass="35480">MQIFKRIWPQLFPAKPTLTADSLPPQTGRIVVITGATSGLGLELARILYHAGATVYIAARNETKAHNVINTITATTSPNPTTQPGELIYLPIDLADLRTIPIFVDAFLARSNRLDLLFNNAAVACLPPTQVTAQGYEPHIGINCAAPYLLTSLLSPILTSTAQGPSTPPNSVGVIFTSSMVVDFLAPTGGVPSSALTSSPDPNSDPNTNYAISKTGNWFLAAHFASNLGSNGVVSITQNPGNIDTPIYDNAPRLSVWVSKPVFYTPGVGVSTLLWAGFEEGITVDDGGRYVIPFGTWHPGPREDLLGAMREGGSGEMGRFVEWCERVTKEFR</sequence>
<dbReference type="InterPro" id="IPR036291">
    <property type="entry name" value="NAD(P)-bd_dom_sf"/>
</dbReference>
<proteinExistence type="inferred from homology"/>
<dbReference type="AlphaFoldDB" id="A0A370PDF3"/>
<accession>A0A370PDF3</accession>
<evidence type="ECO:0000256" key="1">
    <source>
        <dbReference type="ARBA" id="ARBA00006484"/>
    </source>
</evidence>
<dbReference type="SUPFAM" id="SSF51735">
    <property type="entry name" value="NAD(P)-binding Rossmann-fold domains"/>
    <property type="match status" value="1"/>
</dbReference>
<keyword evidence="2" id="KW-0521">NADP</keyword>
<organism evidence="4 5">
    <name type="scientific">Aspergillus phoenicis ATCC 13157</name>
    <dbReference type="NCBI Taxonomy" id="1353007"/>
    <lineage>
        <taxon>Eukaryota</taxon>
        <taxon>Fungi</taxon>
        <taxon>Dikarya</taxon>
        <taxon>Ascomycota</taxon>
        <taxon>Pezizomycotina</taxon>
        <taxon>Eurotiomycetes</taxon>
        <taxon>Eurotiomycetidae</taxon>
        <taxon>Eurotiales</taxon>
        <taxon>Aspergillaceae</taxon>
        <taxon>Aspergillus</taxon>
    </lineage>
</organism>
<dbReference type="Proteomes" id="UP000254937">
    <property type="component" value="Unassembled WGS sequence"/>
</dbReference>
<dbReference type="PRINTS" id="PR00081">
    <property type="entry name" value="GDHRDH"/>
</dbReference>
<dbReference type="GO" id="GO:0016491">
    <property type="term" value="F:oxidoreductase activity"/>
    <property type="evidence" value="ECO:0007669"/>
    <property type="project" value="UniProtKB-KW"/>
</dbReference>
<dbReference type="PANTHER" id="PTHR24320">
    <property type="entry name" value="RETINOL DEHYDROGENASE"/>
    <property type="match status" value="1"/>
</dbReference>
<dbReference type="InterPro" id="IPR002347">
    <property type="entry name" value="SDR_fam"/>
</dbReference>
<dbReference type="EMBL" id="KZ851858">
    <property type="protein sequence ID" value="RDK40219.1"/>
    <property type="molecule type" value="Genomic_DNA"/>
</dbReference>
<dbReference type="PANTHER" id="PTHR24320:SF236">
    <property type="entry name" value="SHORT-CHAIN DEHYDROGENASE-RELATED"/>
    <property type="match status" value="1"/>
</dbReference>
<evidence type="ECO:0000313" key="5">
    <source>
        <dbReference type="Proteomes" id="UP000254937"/>
    </source>
</evidence>
<gene>
    <name evidence="4" type="ORF">M752DRAFT_303766</name>
</gene>
<reference evidence="4 5" key="1">
    <citation type="submission" date="2018-07" db="EMBL/GenBank/DDBJ databases">
        <title>Section-level genome sequencing of Aspergillus section Nigri to investigate inter- and intra-species variation.</title>
        <authorList>
            <consortium name="DOE Joint Genome Institute"/>
            <person name="Vesth T.C."/>
            <person name="Nybo J.L."/>
            <person name="Theobald S."/>
            <person name="Frisvad J.C."/>
            <person name="Larsen T.O."/>
            <person name="Nielsen K.F."/>
            <person name="Hoof J.B."/>
            <person name="Brandl J."/>
            <person name="Salamov A."/>
            <person name="Riley R."/>
            <person name="Gladden J.M."/>
            <person name="Phatale P."/>
            <person name="Nielsen M.T."/>
            <person name="Lyhne E.K."/>
            <person name="Kogle M.E."/>
            <person name="Strasser K."/>
            <person name="McDonnell E."/>
            <person name="Barry K."/>
            <person name="Clum A."/>
            <person name="Chen C."/>
            <person name="Nolan M."/>
            <person name="Sandor L."/>
            <person name="Kuo A."/>
            <person name="Lipzen A."/>
            <person name="Hainaut M."/>
            <person name="Drula E."/>
            <person name="Tsang A."/>
            <person name="Magnuson J.K."/>
            <person name="Henrissat B."/>
            <person name="Wiebenga A."/>
            <person name="Simmons B.A."/>
            <person name="Makela M.R."/>
            <person name="De vries R.P."/>
            <person name="Grigoriev I.V."/>
            <person name="Mortensen U.H."/>
            <person name="Baker S.E."/>
            <person name="Andersen M.R."/>
        </authorList>
    </citation>
    <scope>NUCLEOTIDE SEQUENCE [LARGE SCALE GENOMIC DNA]</scope>
    <source>
        <strain evidence="4 5">ATCC 13157</strain>
    </source>
</reference>
<evidence type="ECO:0000256" key="3">
    <source>
        <dbReference type="ARBA" id="ARBA00023002"/>
    </source>
</evidence>
<dbReference type="Pfam" id="PF00106">
    <property type="entry name" value="adh_short"/>
    <property type="match status" value="1"/>
</dbReference>
<protein>
    <submittedName>
        <fullName evidence="4">Short-chain dehydrogenase</fullName>
    </submittedName>
</protein>
<dbReference type="Gene3D" id="3.40.50.720">
    <property type="entry name" value="NAD(P)-binding Rossmann-like Domain"/>
    <property type="match status" value="1"/>
</dbReference>
<keyword evidence="5" id="KW-1185">Reference proteome</keyword>
<evidence type="ECO:0000256" key="2">
    <source>
        <dbReference type="ARBA" id="ARBA00022857"/>
    </source>
</evidence>
<name>A0A370PDF3_ASPPH</name>
<evidence type="ECO:0000313" key="4">
    <source>
        <dbReference type="EMBL" id="RDK40219.1"/>
    </source>
</evidence>
<keyword evidence="3" id="KW-0560">Oxidoreductase</keyword>
<comment type="similarity">
    <text evidence="1">Belongs to the short-chain dehydrogenases/reductases (SDR) family.</text>
</comment>